<accession>A0A3S3RS57</accession>
<organism evidence="1 2">
    <name type="scientific">Candidatus Electrothrix aarhusensis</name>
    <dbReference type="NCBI Taxonomy" id="1859131"/>
    <lineage>
        <taxon>Bacteria</taxon>
        <taxon>Pseudomonadati</taxon>
        <taxon>Thermodesulfobacteriota</taxon>
        <taxon>Desulfobulbia</taxon>
        <taxon>Desulfobulbales</taxon>
        <taxon>Desulfobulbaceae</taxon>
        <taxon>Candidatus Electrothrix</taxon>
    </lineage>
</organism>
<dbReference type="EMBL" id="MTKO01000060">
    <property type="protein sequence ID" value="RWX46583.1"/>
    <property type="molecule type" value="Genomic_DNA"/>
</dbReference>
<proteinExistence type="predicted"/>
<dbReference type="Proteomes" id="UP000287853">
    <property type="component" value="Unassembled WGS sequence"/>
</dbReference>
<evidence type="ECO:0000313" key="1">
    <source>
        <dbReference type="EMBL" id="RWX46583.1"/>
    </source>
</evidence>
<gene>
    <name evidence="1" type="ORF">H206_00271</name>
</gene>
<sequence length="272" mass="31685">MTKSLFNAIVILDAVPEDEINPAQLLRWTLKSTNELTVQYLRLNTMNDLQAGMRTTLNEIQNNDLKPWLHLNGHGLEDQSGFVFANGSPCRWDELRQLITPLNEELRLNLYLILATCFGGSFARAIDTTDRAPVLGLIGPINDVDGAELVDVFSDFYRTLYRTQSFSKALNKLDTKTQSSYYRTTAEDFFCDVWNFYMRNLCNEEEIENRVRVIRKQYKKQNTHSSPCSVGQLKRTFRRENPVLFEKFRNHYFMYDLYEGNKERFSLTLPSS</sequence>
<comment type="caution">
    <text evidence="1">The sequence shown here is derived from an EMBL/GenBank/DDBJ whole genome shotgun (WGS) entry which is preliminary data.</text>
</comment>
<protein>
    <recommendedName>
        <fullName evidence="3">CHAT domain-containing protein</fullName>
    </recommendedName>
</protein>
<reference evidence="1 2" key="1">
    <citation type="submission" date="2017-01" db="EMBL/GenBank/DDBJ databases">
        <title>The cable genome- insights into the physiology and evolution of filamentous bacteria capable of sulfide oxidation via long distance electron transfer.</title>
        <authorList>
            <person name="Schreiber L."/>
            <person name="Bjerg J.T."/>
            <person name="Boggild A."/>
            <person name="Van De Vossenberg J."/>
            <person name="Meysman F."/>
            <person name="Nielsen L.P."/>
            <person name="Schramm A."/>
            <person name="Kjeldsen K.U."/>
        </authorList>
    </citation>
    <scope>NUCLEOTIDE SEQUENCE [LARGE SCALE GENOMIC DNA]</scope>
    <source>
        <strain evidence="1">MCF</strain>
    </source>
</reference>
<evidence type="ECO:0008006" key="3">
    <source>
        <dbReference type="Google" id="ProtNLM"/>
    </source>
</evidence>
<dbReference type="AlphaFoldDB" id="A0A3S3RS57"/>
<name>A0A3S3RS57_9BACT</name>
<keyword evidence="2" id="KW-1185">Reference proteome</keyword>
<evidence type="ECO:0000313" key="2">
    <source>
        <dbReference type="Proteomes" id="UP000287853"/>
    </source>
</evidence>